<organism evidence="2 3">
    <name type="scientific">Streptomyces silvisoli</name>
    <dbReference type="NCBI Taxonomy" id="3034235"/>
    <lineage>
        <taxon>Bacteria</taxon>
        <taxon>Bacillati</taxon>
        <taxon>Actinomycetota</taxon>
        <taxon>Actinomycetes</taxon>
        <taxon>Kitasatosporales</taxon>
        <taxon>Streptomycetaceae</taxon>
        <taxon>Streptomyces</taxon>
    </lineage>
</organism>
<proteinExistence type="predicted"/>
<evidence type="ECO:0000313" key="2">
    <source>
        <dbReference type="EMBL" id="MDF3290542.1"/>
    </source>
</evidence>
<sequence length="137" mass="14092">MSEQHSLPISTHPDGGAELHVVLHLRWEDVAALGRDAARLAAQLQRPVSLDEAASQRLSARRTTTTTATKDRTDTTTASSRMSLASSASTEPAGQWSSGSATSAVGTTASTTRGPFDPPAKIASLPGATVDPGRATG</sequence>
<name>A0ABT5ZL64_9ACTN</name>
<accession>A0ABT5ZL64</accession>
<keyword evidence="3" id="KW-1185">Reference proteome</keyword>
<reference evidence="2 3" key="1">
    <citation type="submission" date="2023-03" db="EMBL/GenBank/DDBJ databases">
        <title>Draft genome sequence of Streptomyces sp. RB6PN23 isolated from peat swamp forest in Thailand.</title>
        <authorList>
            <person name="Klaysubun C."/>
            <person name="Duangmal K."/>
        </authorList>
    </citation>
    <scope>NUCLEOTIDE SEQUENCE [LARGE SCALE GENOMIC DNA]</scope>
    <source>
        <strain evidence="2 3">RB6PN23</strain>
    </source>
</reference>
<evidence type="ECO:0000256" key="1">
    <source>
        <dbReference type="SAM" id="MobiDB-lite"/>
    </source>
</evidence>
<dbReference type="EMBL" id="JARJBC010000008">
    <property type="protein sequence ID" value="MDF3290542.1"/>
    <property type="molecule type" value="Genomic_DNA"/>
</dbReference>
<protein>
    <submittedName>
        <fullName evidence="2">Uncharacterized protein</fullName>
    </submittedName>
</protein>
<feature type="compositionally biased region" description="Low complexity" evidence="1">
    <location>
        <begin position="75"/>
        <end position="90"/>
    </location>
</feature>
<feature type="compositionally biased region" description="Low complexity" evidence="1">
    <location>
        <begin position="97"/>
        <end position="114"/>
    </location>
</feature>
<gene>
    <name evidence="2" type="ORF">P3G67_15055</name>
</gene>
<dbReference type="Proteomes" id="UP001216579">
    <property type="component" value="Unassembled WGS sequence"/>
</dbReference>
<dbReference type="RefSeq" id="WP_276093944.1">
    <property type="nucleotide sequence ID" value="NZ_JARJBC010000008.1"/>
</dbReference>
<evidence type="ECO:0000313" key="3">
    <source>
        <dbReference type="Proteomes" id="UP001216579"/>
    </source>
</evidence>
<comment type="caution">
    <text evidence="2">The sequence shown here is derived from an EMBL/GenBank/DDBJ whole genome shotgun (WGS) entry which is preliminary data.</text>
</comment>
<feature type="compositionally biased region" description="Low complexity" evidence="1">
    <location>
        <begin position="53"/>
        <end position="68"/>
    </location>
</feature>
<feature type="region of interest" description="Disordered" evidence="1">
    <location>
        <begin position="46"/>
        <end position="137"/>
    </location>
</feature>